<dbReference type="InterPro" id="IPR002737">
    <property type="entry name" value="MEMO1_fam"/>
</dbReference>
<proteinExistence type="inferred from homology"/>
<accession>A0A196SJ89</accession>
<dbReference type="EMBL" id="LXWW01000085">
    <property type="protein sequence ID" value="OAO16381.1"/>
    <property type="molecule type" value="Genomic_DNA"/>
</dbReference>
<comment type="caution">
    <text evidence="2">The sequence shown here is derived from an EMBL/GenBank/DDBJ whole genome shotgun (WGS) entry which is preliminary data.</text>
</comment>
<organism evidence="2 3">
    <name type="scientific">Blastocystis sp. subtype 1 (strain ATCC 50177 / NandII)</name>
    <dbReference type="NCBI Taxonomy" id="478820"/>
    <lineage>
        <taxon>Eukaryota</taxon>
        <taxon>Sar</taxon>
        <taxon>Stramenopiles</taxon>
        <taxon>Bigyra</taxon>
        <taxon>Opalozoa</taxon>
        <taxon>Opalinata</taxon>
        <taxon>Blastocystidae</taxon>
        <taxon>Blastocystis</taxon>
    </lineage>
</organism>
<dbReference type="NCBIfam" id="TIGR04336">
    <property type="entry name" value="AmmeMemoSam_B"/>
    <property type="match status" value="1"/>
</dbReference>
<keyword evidence="3" id="KW-1185">Reference proteome</keyword>
<dbReference type="CDD" id="cd07361">
    <property type="entry name" value="MEMO_like"/>
    <property type="match status" value="1"/>
</dbReference>
<dbReference type="PANTHER" id="PTHR11060">
    <property type="entry name" value="PROTEIN MEMO1"/>
    <property type="match status" value="1"/>
</dbReference>
<evidence type="ECO:0000256" key="1">
    <source>
        <dbReference type="ARBA" id="ARBA00006315"/>
    </source>
</evidence>
<dbReference type="Pfam" id="PF01875">
    <property type="entry name" value="Memo"/>
    <property type="match status" value="2"/>
</dbReference>
<reference evidence="2" key="1">
    <citation type="submission" date="2016-05" db="EMBL/GenBank/DDBJ databases">
        <title>Nuclear genome of Blastocystis sp. subtype 1 NandII.</title>
        <authorList>
            <person name="Gentekaki E."/>
            <person name="Curtis B."/>
            <person name="Stairs C."/>
            <person name="Eme L."/>
            <person name="Herman E."/>
            <person name="Klimes V."/>
            <person name="Arias M.C."/>
            <person name="Elias M."/>
            <person name="Hilliou F."/>
            <person name="Klute M."/>
            <person name="Malik S.-B."/>
            <person name="Pightling A."/>
            <person name="Rachubinski R."/>
            <person name="Salas D."/>
            <person name="Schlacht A."/>
            <person name="Suga H."/>
            <person name="Archibald J."/>
            <person name="Ball S.G."/>
            <person name="Clark G."/>
            <person name="Dacks J."/>
            <person name="Van Der Giezen M."/>
            <person name="Tsaousis A."/>
            <person name="Roger A."/>
        </authorList>
    </citation>
    <scope>NUCLEOTIDE SEQUENCE [LARGE SCALE GENOMIC DNA]</scope>
    <source>
        <strain evidence="2">NandII</strain>
    </source>
</reference>
<name>A0A196SJ89_BLAHN</name>
<dbReference type="OrthoDB" id="417112at2759"/>
<sequence>MIRRAAFAGSWYPGKASVVKDRISGWFHEVATNGVEKVKGVIVPHAGWTYSGRIAAEAFAHMRGMDVERVIVLGPCHRYYTTKCMLTQATQLQTPAGVFEVDTEAQANLNKDGIYGMCRMRDEENEHSLEIELPFVYELFGDKVKVVMMMVGCVNTKQKEMYAESLVPYMKDPKTVFGFAEYIEETGNTICGHNCIEIYLRALAKSGLSVKNEVMMYGQSNRVESFDETSVSYCAMRTSIE</sequence>
<evidence type="ECO:0000313" key="2">
    <source>
        <dbReference type="EMBL" id="OAO16381.1"/>
    </source>
</evidence>
<evidence type="ECO:0008006" key="4">
    <source>
        <dbReference type="Google" id="ProtNLM"/>
    </source>
</evidence>
<dbReference type="Gene3D" id="3.40.830.10">
    <property type="entry name" value="LigB-like"/>
    <property type="match status" value="2"/>
</dbReference>
<evidence type="ECO:0000313" key="3">
    <source>
        <dbReference type="Proteomes" id="UP000078348"/>
    </source>
</evidence>
<protein>
    <recommendedName>
        <fullName evidence="4">Protein MEMO1</fullName>
    </recommendedName>
</protein>
<dbReference type="Proteomes" id="UP000078348">
    <property type="component" value="Unassembled WGS sequence"/>
</dbReference>
<dbReference type="STRING" id="478820.A0A196SJ89"/>
<dbReference type="AlphaFoldDB" id="A0A196SJ89"/>
<gene>
    <name evidence="2" type="ORF">AV274_1912</name>
</gene>
<comment type="similarity">
    <text evidence="1">Belongs to the MEMO1 family.</text>
</comment>
<dbReference type="PANTHER" id="PTHR11060:SF0">
    <property type="entry name" value="PROTEIN MEMO1"/>
    <property type="match status" value="1"/>
</dbReference>